<dbReference type="EMBL" id="QOQW01000003">
    <property type="protein sequence ID" value="RCK80946.1"/>
    <property type="molecule type" value="Genomic_DNA"/>
</dbReference>
<reference evidence="2 3" key="1">
    <citation type="submission" date="2018-05" db="EMBL/GenBank/DDBJ databases">
        <title>A metagenomic window into the 2 km-deep terrestrial subsurface aquifer revealed taxonomically and functionally diverse microbial community comprising novel uncultured bacterial lineages.</title>
        <authorList>
            <person name="Kadnikov V.V."/>
            <person name="Mardanov A.V."/>
            <person name="Beletsky A.V."/>
            <person name="Banks D."/>
            <person name="Pimenov N.V."/>
            <person name="Frank Y.A."/>
            <person name="Karnachuk O.V."/>
            <person name="Ravin N.V."/>
        </authorList>
    </citation>
    <scope>NUCLEOTIDE SEQUENCE [LARGE SCALE GENOMIC DNA]</scope>
    <source>
        <strain evidence="2">BY5</strain>
    </source>
</reference>
<dbReference type="AlphaFoldDB" id="A0A367ZSD7"/>
<accession>A0A367ZSD7</accession>
<comment type="caution">
    <text evidence="2">The sequence shown here is derived from an EMBL/GenBank/DDBJ whole genome shotgun (WGS) entry which is preliminary data.</text>
</comment>
<name>A0A367ZSD7_9BACT</name>
<proteinExistence type="predicted"/>
<evidence type="ECO:0000313" key="2">
    <source>
        <dbReference type="EMBL" id="RCK80946.1"/>
    </source>
</evidence>
<keyword evidence="1" id="KW-1133">Transmembrane helix</keyword>
<feature type="transmembrane region" description="Helical" evidence="1">
    <location>
        <begin position="126"/>
        <end position="153"/>
    </location>
</feature>
<evidence type="ECO:0000313" key="3">
    <source>
        <dbReference type="Proteomes" id="UP000252355"/>
    </source>
</evidence>
<gene>
    <name evidence="2" type="ORF">OZSIB_2323</name>
</gene>
<keyword evidence="1" id="KW-0812">Transmembrane</keyword>
<dbReference type="Proteomes" id="UP000252355">
    <property type="component" value="Unassembled WGS sequence"/>
</dbReference>
<protein>
    <submittedName>
        <fullName evidence="2">Uncharacterized protein</fullName>
    </submittedName>
</protein>
<evidence type="ECO:0000256" key="1">
    <source>
        <dbReference type="SAM" id="Phobius"/>
    </source>
</evidence>
<organism evidence="2 3">
    <name type="scientific">Candidatus Ozemobacter sibiricus</name>
    <dbReference type="NCBI Taxonomy" id="2268124"/>
    <lineage>
        <taxon>Bacteria</taxon>
        <taxon>Candidatus Ozemobacteria</taxon>
        <taxon>Candidatus Ozemobacterales</taxon>
        <taxon>Candidatus Ozemobacteraceae</taxon>
        <taxon>Candidatus Ozemobacter</taxon>
    </lineage>
</organism>
<keyword evidence="1" id="KW-0472">Membrane</keyword>
<feature type="transmembrane region" description="Helical" evidence="1">
    <location>
        <begin position="76"/>
        <end position="105"/>
    </location>
</feature>
<sequence>MRTRQRRFLQMISIVLVLCQFGIWMTAPAEAGVAEAIQRGINQIGQFGRAVVNALNNTLNGGRQIVINSAATLVGIVFGLGGAVVGGLAAGPLGFIGGAIGGYYLGKLMTKLFFMTPLPTAMGGIIGALLCASMGLPGIVLGALAGAAIGHLLSHGTIGNQPVFSLAAQDAKASAFISHLQAQQATERPTVTVRSAPVPLPPSGQLAPNQGLHERYRQAYRKYAEALEKGDQAEARHWLAIYQETAKALRQQAK</sequence>